<dbReference type="AlphaFoldDB" id="A0A1C3ZKW6"/>
<keyword evidence="1 4" id="KW-0808">Transferase</keyword>
<evidence type="ECO:0000256" key="2">
    <source>
        <dbReference type="ARBA" id="ARBA00023315"/>
    </source>
</evidence>
<dbReference type="PANTHER" id="PTHR43800">
    <property type="entry name" value="PEPTIDYL-LYSINE N-ACETYLTRANSFERASE YJAB"/>
    <property type="match status" value="1"/>
</dbReference>
<dbReference type="Proteomes" id="UP000198515">
    <property type="component" value="Unassembled WGS sequence"/>
</dbReference>
<dbReference type="PANTHER" id="PTHR43800:SF1">
    <property type="entry name" value="PEPTIDYL-LYSINE N-ACETYLTRANSFERASE YJAB"/>
    <property type="match status" value="1"/>
</dbReference>
<accession>A0A1C3ZKW6</accession>
<evidence type="ECO:0000313" key="5">
    <source>
        <dbReference type="Proteomes" id="UP000198515"/>
    </source>
</evidence>
<keyword evidence="5" id="KW-1185">Reference proteome</keyword>
<dbReference type="CDD" id="cd04301">
    <property type="entry name" value="NAT_SF"/>
    <property type="match status" value="1"/>
</dbReference>
<evidence type="ECO:0000313" key="4">
    <source>
        <dbReference type="EMBL" id="SCB83039.1"/>
    </source>
</evidence>
<gene>
    <name evidence="4" type="ORF">GA0061070_100253</name>
</gene>
<dbReference type="Pfam" id="PF13673">
    <property type="entry name" value="Acetyltransf_10"/>
    <property type="match status" value="1"/>
</dbReference>
<sequence length="148" mass="17512">MIRAWHSRDLSPLLTLWMESTCFAHPFIDTRYWQESEALVRNAYLPSAKTWVWEANGELEGFISVMDEQFIGALFVRPTAIGQGIGKALMNHVKQRFHWLSLEVYQKNERAVKFYHAQGFRIEESAWQEETRHPTWIMNWQVDQRPSA</sequence>
<name>A0A1C3ZKW6_9ENTR</name>
<dbReference type="Gene3D" id="3.40.630.30">
    <property type="match status" value="1"/>
</dbReference>
<dbReference type="OrthoDB" id="9789605at2"/>
<proteinExistence type="predicted"/>
<evidence type="ECO:0000256" key="1">
    <source>
        <dbReference type="ARBA" id="ARBA00022679"/>
    </source>
</evidence>
<reference evidence="5" key="1">
    <citation type="submission" date="2016-08" db="EMBL/GenBank/DDBJ databases">
        <authorList>
            <person name="Varghese N."/>
            <person name="Submissions Spin"/>
        </authorList>
    </citation>
    <scope>NUCLEOTIDE SEQUENCE [LARGE SCALE GENOMIC DNA]</scope>
    <source>
        <strain evidence="5">REICA_142</strain>
    </source>
</reference>
<organism evidence="4 5">
    <name type="scientific">Kosakonia oryziphila</name>
    <dbReference type="NCBI Taxonomy" id="1005667"/>
    <lineage>
        <taxon>Bacteria</taxon>
        <taxon>Pseudomonadati</taxon>
        <taxon>Pseudomonadota</taxon>
        <taxon>Gammaproteobacteria</taxon>
        <taxon>Enterobacterales</taxon>
        <taxon>Enterobacteriaceae</taxon>
        <taxon>Kosakonia</taxon>
    </lineage>
</organism>
<protein>
    <submittedName>
        <fullName evidence="4">Putative acetyltransferase</fullName>
    </submittedName>
</protein>
<dbReference type="PROSITE" id="PS51186">
    <property type="entry name" value="GNAT"/>
    <property type="match status" value="1"/>
</dbReference>
<evidence type="ECO:0000259" key="3">
    <source>
        <dbReference type="PROSITE" id="PS51186"/>
    </source>
</evidence>
<dbReference type="SUPFAM" id="SSF55729">
    <property type="entry name" value="Acyl-CoA N-acyltransferases (Nat)"/>
    <property type="match status" value="1"/>
</dbReference>
<feature type="domain" description="N-acetyltransferase" evidence="3">
    <location>
        <begin position="1"/>
        <end position="143"/>
    </location>
</feature>
<dbReference type="InterPro" id="IPR000182">
    <property type="entry name" value="GNAT_dom"/>
</dbReference>
<dbReference type="InterPro" id="IPR016181">
    <property type="entry name" value="Acyl_CoA_acyltransferase"/>
</dbReference>
<dbReference type="NCBIfam" id="NF007853">
    <property type="entry name" value="PRK10562.1"/>
    <property type="match status" value="1"/>
</dbReference>
<dbReference type="EMBL" id="FMBC01000002">
    <property type="protein sequence ID" value="SCB83039.1"/>
    <property type="molecule type" value="Genomic_DNA"/>
</dbReference>
<keyword evidence="2" id="KW-0012">Acyltransferase</keyword>
<dbReference type="GO" id="GO:0016747">
    <property type="term" value="F:acyltransferase activity, transferring groups other than amino-acyl groups"/>
    <property type="evidence" value="ECO:0007669"/>
    <property type="project" value="InterPro"/>
</dbReference>
<dbReference type="RefSeq" id="WP_090133086.1">
    <property type="nucleotide sequence ID" value="NZ_FMBC01000002.1"/>
</dbReference>